<dbReference type="PANTHER" id="PTHR48090:SF7">
    <property type="entry name" value="RFBJ PROTEIN"/>
    <property type="match status" value="1"/>
</dbReference>
<comment type="caution">
    <text evidence="2">The sequence shown here is derived from an EMBL/GenBank/DDBJ whole genome shotgun (WGS) entry which is preliminary data.</text>
</comment>
<accession>A0A0G0RB64</accession>
<dbReference type="AlphaFoldDB" id="A0A0G0RB64"/>
<dbReference type="EMBL" id="LBYI01000023">
    <property type="protein sequence ID" value="KKR49598.1"/>
    <property type="molecule type" value="Genomic_DNA"/>
</dbReference>
<evidence type="ECO:0000313" key="2">
    <source>
        <dbReference type="EMBL" id="KKR49598.1"/>
    </source>
</evidence>
<evidence type="ECO:0000259" key="1">
    <source>
        <dbReference type="Pfam" id="PF00535"/>
    </source>
</evidence>
<protein>
    <submittedName>
        <fullName evidence="2">Glycosyl transferase family 2</fullName>
    </submittedName>
</protein>
<dbReference type="Proteomes" id="UP000034531">
    <property type="component" value="Unassembled WGS sequence"/>
</dbReference>
<keyword evidence="2" id="KW-0808">Transferase</keyword>
<organism evidence="2 3">
    <name type="scientific">Candidatus Curtissbacteria bacterium GW2011_GWA1_40_16</name>
    <dbReference type="NCBI Taxonomy" id="1618405"/>
    <lineage>
        <taxon>Bacteria</taxon>
        <taxon>Candidatus Curtissiibacteriota</taxon>
    </lineage>
</organism>
<feature type="domain" description="Glycosyltransferase 2-like" evidence="1">
    <location>
        <begin position="5"/>
        <end position="143"/>
    </location>
</feature>
<dbReference type="CDD" id="cd04179">
    <property type="entry name" value="DPM_DPG-synthase_like"/>
    <property type="match status" value="1"/>
</dbReference>
<dbReference type="Gene3D" id="3.90.550.10">
    <property type="entry name" value="Spore Coat Polysaccharide Biosynthesis Protein SpsA, Chain A"/>
    <property type="match status" value="1"/>
</dbReference>
<dbReference type="InterPro" id="IPR001173">
    <property type="entry name" value="Glyco_trans_2-like"/>
</dbReference>
<reference evidence="2 3" key="1">
    <citation type="journal article" date="2015" name="Nature">
        <title>rRNA introns, odd ribosomes, and small enigmatic genomes across a large radiation of phyla.</title>
        <authorList>
            <person name="Brown C.T."/>
            <person name="Hug L.A."/>
            <person name="Thomas B.C."/>
            <person name="Sharon I."/>
            <person name="Castelle C.J."/>
            <person name="Singh A."/>
            <person name="Wilkins M.J."/>
            <person name="Williams K.H."/>
            <person name="Banfield J.F."/>
        </authorList>
    </citation>
    <scope>NUCLEOTIDE SEQUENCE [LARGE SCALE GENOMIC DNA]</scope>
</reference>
<dbReference type="Pfam" id="PF00535">
    <property type="entry name" value="Glycos_transf_2"/>
    <property type="match status" value="1"/>
</dbReference>
<dbReference type="GO" id="GO:0016740">
    <property type="term" value="F:transferase activity"/>
    <property type="evidence" value="ECO:0007669"/>
    <property type="project" value="UniProtKB-KW"/>
</dbReference>
<dbReference type="InterPro" id="IPR029044">
    <property type="entry name" value="Nucleotide-diphossugar_trans"/>
</dbReference>
<dbReference type="PANTHER" id="PTHR48090">
    <property type="entry name" value="UNDECAPRENYL-PHOSPHATE 4-DEOXY-4-FORMAMIDO-L-ARABINOSE TRANSFERASE-RELATED"/>
    <property type="match status" value="1"/>
</dbReference>
<sequence length="229" mass="25412">MKVLIIVPAYNEEKTIGVILGNLKALKIGEIKKEIVVVNDGSGDQTAKIAAKQNITLLNHVLNRGLGGALQTGFAYAKSRDADFVVTIDSDGQHDPKDIKKLLSPLLEGRADAVIGSRMLEGGKMPIDRRIINYLANLVTYLLWSVWITDTQSGLRAFTINAARKIDIKTNRMEVSGEFAKEIARNHFRVAEVPIRAIYTDYSRQKGQKNANAFNILVKLLIHKFADIK</sequence>
<dbReference type="InterPro" id="IPR050256">
    <property type="entry name" value="Glycosyltransferase_2"/>
</dbReference>
<name>A0A0G0RB64_9BACT</name>
<evidence type="ECO:0000313" key="3">
    <source>
        <dbReference type="Proteomes" id="UP000034531"/>
    </source>
</evidence>
<dbReference type="SUPFAM" id="SSF53448">
    <property type="entry name" value="Nucleotide-diphospho-sugar transferases"/>
    <property type="match status" value="1"/>
</dbReference>
<gene>
    <name evidence="2" type="ORF">UT84_C0023G0006</name>
</gene>
<proteinExistence type="predicted"/>